<protein>
    <submittedName>
        <fullName evidence="4">Pleckstrin</fullName>
    </submittedName>
</protein>
<dbReference type="Proteomes" id="UP001174909">
    <property type="component" value="Unassembled WGS sequence"/>
</dbReference>
<evidence type="ECO:0000259" key="2">
    <source>
        <dbReference type="PROSITE" id="PS50003"/>
    </source>
</evidence>
<dbReference type="InterPro" id="IPR000591">
    <property type="entry name" value="DEP_dom"/>
</dbReference>
<dbReference type="InterPro" id="IPR036390">
    <property type="entry name" value="WH_DNA-bd_sf"/>
</dbReference>
<evidence type="ECO:0000256" key="1">
    <source>
        <dbReference type="SAM" id="MobiDB-lite"/>
    </source>
</evidence>
<gene>
    <name evidence="4" type="ORF">GBAR_LOCUS12221</name>
</gene>
<dbReference type="PROSITE" id="PS50003">
    <property type="entry name" value="PH_DOMAIN"/>
    <property type="match status" value="2"/>
</dbReference>
<dbReference type="AlphaFoldDB" id="A0AA35WNF9"/>
<reference evidence="4" key="1">
    <citation type="submission" date="2023-03" db="EMBL/GenBank/DDBJ databases">
        <authorList>
            <person name="Steffen K."/>
            <person name="Cardenas P."/>
        </authorList>
    </citation>
    <scope>NUCLEOTIDE SEQUENCE</scope>
</reference>
<feature type="compositionally biased region" description="Acidic residues" evidence="1">
    <location>
        <begin position="243"/>
        <end position="255"/>
    </location>
</feature>
<dbReference type="Gene3D" id="1.10.10.10">
    <property type="entry name" value="Winged helix-like DNA-binding domain superfamily/Winged helix DNA-binding domain"/>
    <property type="match status" value="1"/>
</dbReference>
<dbReference type="FunFam" id="2.30.29.30:FF:000286">
    <property type="entry name" value="PH-protein kinase domain containing protein"/>
    <property type="match status" value="1"/>
</dbReference>
<dbReference type="GO" id="GO:0035556">
    <property type="term" value="P:intracellular signal transduction"/>
    <property type="evidence" value="ECO:0007669"/>
    <property type="project" value="InterPro"/>
</dbReference>
<organism evidence="4 5">
    <name type="scientific">Geodia barretti</name>
    <name type="common">Barrett's horny sponge</name>
    <dbReference type="NCBI Taxonomy" id="519541"/>
    <lineage>
        <taxon>Eukaryota</taxon>
        <taxon>Metazoa</taxon>
        <taxon>Porifera</taxon>
        <taxon>Demospongiae</taxon>
        <taxon>Heteroscleromorpha</taxon>
        <taxon>Tetractinellida</taxon>
        <taxon>Astrophorina</taxon>
        <taxon>Geodiidae</taxon>
        <taxon>Geodia</taxon>
    </lineage>
</organism>
<dbReference type="Pfam" id="PF00169">
    <property type="entry name" value="PH"/>
    <property type="match status" value="2"/>
</dbReference>
<dbReference type="InterPro" id="IPR036388">
    <property type="entry name" value="WH-like_DNA-bd_sf"/>
</dbReference>
<evidence type="ECO:0000259" key="3">
    <source>
        <dbReference type="PROSITE" id="PS50186"/>
    </source>
</evidence>
<comment type="caution">
    <text evidence="4">The sequence shown here is derived from an EMBL/GenBank/DDBJ whole genome shotgun (WGS) entry which is preliminary data.</text>
</comment>
<accession>A0AA35WNF9</accession>
<dbReference type="InterPro" id="IPR051707">
    <property type="entry name" value="PI-Interact_SigTrans_Reg"/>
</dbReference>
<dbReference type="SMART" id="SM00233">
    <property type="entry name" value="PH"/>
    <property type="match status" value="2"/>
</dbReference>
<dbReference type="EMBL" id="CASHTH010001828">
    <property type="protein sequence ID" value="CAI8020427.1"/>
    <property type="molecule type" value="Genomic_DNA"/>
</dbReference>
<dbReference type="PANTHER" id="PTHR14336">
    <property type="entry name" value="TANDEM PH DOMAIN CONTAINING PROTEIN"/>
    <property type="match status" value="1"/>
</dbReference>
<feature type="domain" description="PH" evidence="2">
    <location>
        <begin position="5"/>
        <end position="102"/>
    </location>
</feature>
<evidence type="ECO:0000313" key="5">
    <source>
        <dbReference type="Proteomes" id="UP001174909"/>
    </source>
</evidence>
<dbReference type="SUPFAM" id="SSF46785">
    <property type="entry name" value="Winged helix' DNA-binding domain"/>
    <property type="match status" value="1"/>
</dbReference>
<dbReference type="PROSITE" id="PS50186">
    <property type="entry name" value="DEP"/>
    <property type="match status" value="1"/>
</dbReference>
<feature type="domain" description="PH" evidence="2">
    <location>
        <begin position="276"/>
        <end position="398"/>
    </location>
</feature>
<name>A0AA35WNF9_GEOBA</name>
<evidence type="ECO:0000313" key="4">
    <source>
        <dbReference type="EMBL" id="CAI8020427.1"/>
    </source>
</evidence>
<keyword evidence="5" id="KW-1185">Reference proteome</keyword>
<dbReference type="InterPro" id="IPR001849">
    <property type="entry name" value="PH_domain"/>
</dbReference>
<proteinExistence type="predicted"/>
<dbReference type="SUPFAM" id="SSF50729">
    <property type="entry name" value="PH domain-like"/>
    <property type="match status" value="2"/>
</dbReference>
<feature type="domain" description="DEP" evidence="3">
    <location>
        <begin position="161"/>
        <end position="231"/>
    </location>
</feature>
<dbReference type="Gene3D" id="2.30.29.30">
    <property type="entry name" value="Pleckstrin-homology domain (PH domain)/Phosphotyrosine-binding domain (PTB)"/>
    <property type="match status" value="2"/>
</dbReference>
<feature type="region of interest" description="Disordered" evidence="1">
    <location>
        <begin position="239"/>
        <end position="268"/>
    </location>
</feature>
<dbReference type="InterPro" id="IPR011993">
    <property type="entry name" value="PH-like_dom_sf"/>
</dbReference>
<sequence length="405" mass="45588">MDSSEVLKEGFLVKKGHVRHNWRTRWFVLTKKQLSYFRKRQESVAAGVIPLCGATLTCPSPDSTKKPWLLQIKTHDRKEFMIQAPDERCRTEWSTPIEECIRRLDPTKIGTVESLSRTLTETSLNTLEMQREMVKAMQDPGAGVKLVEFGPKRGRAATKYFTGKDAIEWLISWSFANDRTSGATLATEMLRNGFFHTVNLDPITNSLALSKDGILSRDVMDSEEAKYVFVSMTSTNPNAVFQSDDDSSSDSEDDILATSSRPESLAAETGFDSDGKVLKQGFLLKKGKVLKEWKPRRFVLREKSLYLYFYRGSKSKKHRGAIPLCGLTIYELDNEIREPETDQQLVSEGGSKRQSARNSRNKVNRILLITATGERVVVEATSAEERSAWIGELRVAVASLDITSS</sequence>